<dbReference type="AlphaFoldDB" id="A0A1I5PSL4"/>
<dbReference type="EMBL" id="FOWR01000013">
    <property type="protein sequence ID" value="SFP36995.1"/>
    <property type="molecule type" value="Genomic_DNA"/>
</dbReference>
<proteinExistence type="predicted"/>
<evidence type="ECO:0000313" key="2">
    <source>
        <dbReference type="Proteomes" id="UP000182692"/>
    </source>
</evidence>
<reference evidence="1 2" key="1">
    <citation type="submission" date="2016-10" db="EMBL/GenBank/DDBJ databases">
        <authorList>
            <person name="de Groot N.N."/>
        </authorList>
    </citation>
    <scope>NUCLEOTIDE SEQUENCE [LARGE SCALE GENOMIC DNA]</scope>
    <source>
        <strain evidence="1 2">DSM 15893</strain>
    </source>
</reference>
<accession>A0A1I5PSL4</accession>
<gene>
    <name evidence="1" type="ORF">SAMN03084138_02023</name>
</gene>
<dbReference type="Proteomes" id="UP000182692">
    <property type="component" value="Unassembled WGS sequence"/>
</dbReference>
<organism evidence="1 2">
    <name type="scientific">Enterovibrio norvegicus DSM 15893</name>
    <dbReference type="NCBI Taxonomy" id="1121869"/>
    <lineage>
        <taxon>Bacteria</taxon>
        <taxon>Pseudomonadati</taxon>
        <taxon>Pseudomonadota</taxon>
        <taxon>Gammaproteobacteria</taxon>
        <taxon>Vibrionales</taxon>
        <taxon>Vibrionaceae</taxon>
        <taxon>Enterovibrio</taxon>
    </lineage>
</organism>
<sequence length="138" mass="15908">MPHRLTHGHTELGHKICIERPSAFHQLRGVHHHRIQFFNTWISTVTRHELVNEVIHHFSTVERCNFVGQLGSFSLNIICLSCFALLQKNLKGGRQVNKACMPYLKELRPHSVIFTERVVLVFPSCFVILSCHACQLVE</sequence>
<protein>
    <submittedName>
        <fullName evidence="1">Uncharacterized protein</fullName>
    </submittedName>
</protein>
<evidence type="ECO:0000313" key="1">
    <source>
        <dbReference type="EMBL" id="SFP36995.1"/>
    </source>
</evidence>
<name>A0A1I5PSL4_9GAMM</name>